<evidence type="ECO:0000313" key="2">
    <source>
        <dbReference type="Proteomes" id="UP000287649"/>
    </source>
</evidence>
<organism evidence="1 2">
    <name type="scientific">Pseudidiomarina homiensis</name>
    <dbReference type="NCBI Taxonomy" id="364198"/>
    <lineage>
        <taxon>Bacteria</taxon>
        <taxon>Pseudomonadati</taxon>
        <taxon>Pseudomonadota</taxon>
        <taxon>Gammaproteobacteria</taxon>
        <taxon>Alteromonadales</taxon>
        <taxon>Idiomarinaceae</taxon>
        <taxon>Pseudidiomarina</taxon>
    </lineage>
</organism>
<evidence type="ECO:0000313" key="1">
    <source>
        <dbReference type="EMBL" id="RUO51802.1"/>
    </source>
</evidence>
<sequence length="126" mass="13959">MTIDHKNPPLWSTQQQQALAALKLTLWRSKGSDEQSAIASESTTKTVNCYKAGPWLFVSAKPLAVDLPVWLRDLTRACSGTAERPAEVSPSAVAEWQQELVLQLAESLPSAADKKALWRHIAHREQ</sequence>
<dbReference type="Proteomes" id="UP000287649">
    <property type="component" value="Unassembled WGS sequence"/>
</dbReference>
<proteinExistence type="predicted"/>
<gene>
    <name evidence="1" type="ORF">CWI70_12320</name>
</gene>
<accession>A0A432XSW1</accession>
<protein>
    <submittedName>
        <fullName evidence="1">Uncharacterized protein</fullName>
    </submittedName>
</protein>
<keyword evidence="2" id="KW-1185">Reference proteome</keyword>
<name>A0A432XSW1_9GAMM</name>
<dbReference type="RefSeq" id="WP_126774175.1">
    <property type="nucleotide sequence ID" value="NZ_JANQBU010000004.1"/>
</dbReference>
<dbReference type="AlphaFoldDB" id="A0A432XSW1"/>
<reference evidence="2" key="1">
    <citation type="journal article" date="2018" name="Front. Microbiol.">
        <title>Genome-Based Analysis Reveals the Taxonomy and Diversity of the Family Idiomarinaceae.</title>
        <authorList>
            <person name="Liu Y."/>
            <person name="Lai Q."/>
            <person name="Shao Z."/>
        </authorList>
    </citation>
    <scope>NUCLEOTIDE SEQUENCE [LARGE SCALE GENOMIC DNA]</scope>
    <source>
        <strain evidence="2">PO-M2</strain>
    </source>
</reference>
<comment type="caution">
    <text evidence="1">The sequence shown here is derived from an EMBL/GenBank/DDBJ whole genome shotgun (WGS) entry which is preliminary data.</text>
</comment>
<dbReference type="EMBL" id="PIPX01000004">
    <property type="protein sequence ID" value="RUO51802.1"/>
    <property type="molecule type" value="Genomic_DNA"/>
</dbReference>
<dbReference type="OrthoDB" id="6240978at2"/>